<evidence type="ECO:0000259" key="4">
    <source>
        <dbReference type="PROSITE" id="PS51203"/>
    </source>
</evidence>
<reference evidence="5" key="1">
    <citation type="submission" date="2022-08" db="EMBL/GenBank/DDBJ databases">
        <title>Novel sulfate-reducing endosymbionts in the free-living metamonad Anaeramoeba.</title>
        <authorList>
            <person name="Jerlstrom-Hultqvist J."/>
            <person name="Cepicka I."/>
            <person name="Gallot-Lavallee L."/>
            <person name="Salas-Leiva D."/>
            <person name="Curtis B.A."/>
            <person name="Zahonova K."/>
            <person name="Pipaliya S."/>
            <person name="Dacks J."/>
            <person name="Roger A.J."/>
        </authorList>
    </citation>
    <scope>NUCLEOTIDE SEQUENCE</scope>
    <source>
        <strain evidence="5">Schooner1</strain>
    </source>
</reference>
<dbReference type="SMART" id="SM00671">
    <property type="entry name" value="SEL1"/>
    <property type="match status" value="5"/>
</dbReference>
<dbReference type="Gene3D" id="1.25.40.10">
    <property type="entry name" value="Tetratricopeptide repeat domain"/>
    <property type="match status" value="1"/>
</dbReference>
<comment type="caution">
    <text evidence="5">The sequence shown here is derived from an EMBL/GenBank/DDBJ whole genome shotgun (WGS) entry which is preliminary data.</text>
</comment>
<dbReference type="PANTHER" id="PTHR11102:SF147">
    <property type="entry name" value="SEL1L ADAPTOR SUBUNIT OF ERAD E3 UBIQUITIN LIGASE"/>
    <property type="match status" value="1"/>
</dbReference>
<dbReference type="Proteomes" id="UP001150062">
    <property type="component" value="Unassembled WGS sequence"/>
</dbReference>
<proteinExistence type="inferred from homology"/>
<keyword evidence="6" id="KW-1185">Reference proteome</keyword>
<evidence type="ECO:0000256" key="1">
    <source>
        <dbReference type="ARBA" id="ARBA00038101"/>
    </source>
</evidence>
<dbReference type="CDD" id="cd06467">
    <property type="entry name" value="p23_NUDC_like"/>
    <property type="match status" value="1"/>
</dbReference>
<evidence type="ECO:0000313" key="6">
    <source>
        <dbReference type="Proteomes" id="UP001150062"/>
    </source>
</evidence>
<protein>
    <submittedName>
        <fullName evidence="5">Sel1-repeat-containing protein ybeq</fullName>
    </submittedName>
</protein>
<keyword evidence="3" id="KW-0472">Membrane</keyword>
<gene>
    <name evidence="5" type="ORF">M0813_11311</name>
</gene>
<dbReference type="Gene3D" id="2.60.40.790">
    <property type="match status" value="1"/>
</dbReference>
<evidence type="ECO:0000313" key="5">
    <source>
        <dbReference type="EMBL" id="KAJ6255435.1"/>
    </source>
</evidence>
<dbReference type="PROSITE" id="PS51203">
    <property type="entry name" value="CS"/>
    <property type="match status" value="1"/>
</dbReference>
<dbReference type="InterPro" id="IPR011990">
    <property type="entry name" value="TPR-like_helical_dom_sf"/>
</dbReference>
<dbReference type="SUPFAM" id="SSF49764">
    <property type="entry name" value="HSP20-like chaperones"/>
    <property type="match status" value="1"/>
</dbReference>
<dbReference type="InterPro" id="IPR008978">
    <property type="entry name" value="HSP20-like_chaperone"/>
</dbReference>
<feature type="region of interest" description="Disordered" evidence="2">
    <location>
        <begin position="308"/>
        <end position="374"/>
    </location>
</feature>
<feature type="domain" description="CS" evidence="4">
    <location>
        <begin position="3"/>
        <end position="99"/>
    </location>
</feature>
<keyword evidence="3" id="KW-0812">Transmembrane</keyword>
<keyword evidence="3" id="KW-1133">Transmembrane helix</keyword>
<dbReference type="Pfam" id="PF08238">
    <property type="entry name" value="Sel1"/>
    <property type="match status" value="4"/>
</dbReference>
<dbReference type="InterPro" id="IPR007052">
    <property type="entry name" value="CS_dom"/>
</dbReference>
<feature type="transmembrane region" description="Helical" evidence="3">
    <location>
        <begin position="382"/>
        <end position="401"/>
    </location>
</feature>
<comment type="similarity">
    <text evidence="1">Belongs to the sel-1 family.</text>
</comment>
<dbReference type="SUPFAM" id="SSF81901">
    <property type="entry name" value="HCP-like"/>
    <property type="match status" value="1"/>
</dbReference>
<accession>A0ABQ8ZF15</accession>
<dbReference type="PANTHER" id="PTHR11102">
    <property type="entry name" value="SEL-1-LIKE PROTEIN"/>
    <property type="match status" value="1"/>
</dbReference>
<evidence type="ECO:0000256" key="3">
    <source>
        <dbReference type="SAM" id="Phobius"/>
    </source>
</evidence>
<evidence type="ECO:0000256" key="2">
    <source>
        <dbReference type="SAM" id="MobiDB-lite"/>
    </source>
</evidence>
<feature type="compositionally biased region" description="Polar residues" evidence="2">
    <location>
        <begin position="351"/>
        <end position="360"/>
    </location>
</feature>
<sequence>MTNIVQEYEARETTESVIFSFTVQEGTTLDDIEIELTPTSIKAGLKGKNPVIQGKLFDSIDPNSSEFVLVEDDNQHSVIITLQKSQKIEFKIHIIDKYEGNIDPHSSYLLSIHYFHKNEIELAVDFLQIAANVGHYLAAYQMALVFNEPTIAQSYGQQTNPELAFKYFKIAADMQLPAALFFLGTLCESGKGCQKDLNLAKDYYEKALQLNFFQSAHNLGLLYCKDSDEIKQDYERAFEYFQIAEENGYEMGSYRLGLMYIYGLGTEINFEKAQECFDKITSKNSNFKIPQNVLELLERGQEDYETKLKKSKTLTGTQTPTPTPTPNVKNDDYDEDVSEDFEDDENDDLQSSDNSNQEEMSGSEDDEIEDDKNKKKKDLIKWGLTIGATVLITSCGIGYYLKSKRKKEKNEK</sequence>
<dbReference type="InterPro" id="IPR050767">
    <property type="entry name" value="Sel1_AlgK"/>
</dbReference>
<feature type="compositionally biased region" description="Acidic residues" evidence="2">
    <location>
        <begin position="332"/>
        <end position="350"/>
    </location>
</feature>
<dbReference type="InterPro" id="IPR006597">
    <property type="entry name" value="Sel1-like"/>
</dbReference>
<dbReference type="EMBL" id="JAOAOG010000004">
    <property type="protein sequence ID" value="KAJ6255435.1"/>
    <property type="molecule type" value="Genomic_DNA"/>
</dbReference>
<organism evidence="5 6">
    <name type="scientific">Anaeramoeba flamelloides</name>
    <dbReference type="NCBI Taxonomy" id="1746091"/>
    <lineage>
        <taxon>Eukaryota</taxon>
        <taxon>Metamonada</taxon>
        <taxon>Anaeramoebidae</taxon>
        <taxon>Anaeramoeba</taxon>
    </lineage>
</organism>
<dbReference type="Pfam" id="PF04969">
    <property type="entry name" value="CS"/>
    <property type="match status" value="1"/>
</dbReference>
<name>A0ABQ8ZF15_9EUKA</name>
<feature type="compositionally biased region" description="Acidic residues" evidence="2">
    <location>
        <begin position="361"/>
        <end position="370"/>
    </location>
</feature>